<dbReference type="PANTHER" id="PTHR24373">
    <property type="entry name" value="SLIT RELATED LEUCINE-RICH REPEAT NEURONAL PROTEIN"/>
    <property type="match status" value="1"/>
</dbReference>
<feature type="chain" id="PRO_5044795216" evidence="5">
    <location>
        <begin position="29"/>
        <end position="420"/>
    </location>
</feature>
<comment type="caution">
    <text evidence="6">The sequence shown here is derived from an EMBL/GenBank/DDBJ whole genome shotgun (WGS) entry which is preliminary data.</text>
</comment>
<dbReference type="Pfam" id="PF13855">
    <property type="entry name" value="LRR_8"/>
    <property type="match status" value="3"/>
</dbReference>
<evidence type="ECO:0000256" key="5">
    <source>
        <dbReference type="SAM" id="SignalP"/>
    </source>
</evidence>
<evidence type="ECO:0000313" key="7">
    <source>
        <dbReference type="Proteomes" id="UP001634394"/>
    </source>
</evidence>
<dbReference type="InterPro" id="IPR001611">
    <property type="entry name" value="Leu-rich_rpt"/>
</dbReference>
<feature type="signal peptide" evidence="5">
    <location>
        <begin position="1"/>
        <end position="28"/>
    </location>
</feature>
<gene>
    <name evidence="6" type="ORF">ACJMK2_027254</name>
</gene>
<dbReference type="InterPro" id="IPR003591">
    <property type="entry name" value="Leu-rich_rpt_typical-subtyp"/>
</dbReference>
<reference evidence="6 7" key="1">
    <citation type="submission" date="2024-11" db="EMBL/GenBank/DDBJ databases">
        <title>Chromosome-level genome assembly of the freshwater bivalve Anodonta woodiana.</title>
        <authorList>
            <person name="Chen X."/>
        </authorList>
    </citation>
    <scope>NUCLEOTIDE SEQUENCE [LARGE SCALE GENOMIC DNA]</scope>
    <source>
        <strain evidence="6">MN2024</strain>
        <tissue evidence="6">Gills</tissue>
    </source>
</reference>
<evidence type="ECO:0000313" key="6">
    <source>
        <dbReference type="EMBL" id="KAL3887312.1"/>
    </source>
</evidence>
<keyword evidence="2 5" id="KW-0732">Signal</keyword>
<dbReference type="SMART" id="SM00369">
    <property type="entry name" value="LRR_TYP"/>
    <property type="match status" value="8"/>
</dbReference>
<feature type="transmembrane region" description="Helical" evidence="4">
    <location>
        <begin position="341"/>
        <end position="367"/>
    </location>
</feature>
<dbReference type="InterPro" id="IPR050328">
    <property type="entry name" value="Dev_Immune_Receptor"/>
</dbReference>
<keyword evidence="1" id="KW-0433">Leucine-rich repeat</keyword>
<dbReference type="Proteomes" id="UP001634394">
    <property type="component" value="Unassembled WGS sequence"/>
</dbReference>
<evidence type="ECO:0000256" key="4">
    <source>
        <dbReference type="SAM" id="Phobius"/>
    </source>
</evidence>
<dbReference type="PANTHER" id="PTHR24373:SF275">
    <property type="entry name" value="TIR DOMAIN-CONTAINING PROTEIN"/>
    <property type="match status" value="1"/>
</dbReference>
<keyword evidence="4" id="KW-1133">Transmembrane helix</keyword>
<keyword evidence="3" id="KW-0677">Repeat</keyword>
<proteinExistence type="predicted"/>
<evidence type="ECO:0000256" key="3">
    <source>
        <dbReference type="ARBA" id="ARBA00022737"/>
    </source>
</evidence>
<organism evidence="6 7">
    <name type="scientific">Sinanodonta woodiana</name>
    <name type="common">Chinese pond mussel</name>
    <name type="synonym">Anodonta woodiana</name>
    <dbReference type="NCBI Taxonomy" id="1069815"/>
    <lineage>
        <taxon>Eukaryota</taxon>
        <taxon>Metazoa</taxon>
        <taxon>Spiralia</taxon>
        <taxon>Lophotrochozoa</taxon>
        <taxon>Mollusca</taxon>
        <taxon>Bivalvia</taxon>
        <taxon>Autobranchia</taxon>
        <taxon>Heteroconchia</taxon>
        <taxon>Palaeoheterodonta</taxon>
        <taxon>Unionida</taxon>
        <taxon>Unionoidea</taxon>
        <taxon>Unionidae</taxon>
        <taxon>Unioninae</taxon>
        <taxon>Sinanodonta</taxon>
    </lineage>
</organism>
<name>A0ABD3XM40_SINWO</name>
<dbReference type="Gene3D" id="3.80.10.10">
    <property type="entry name" value="Ribonuclease Inhibitor"/>
    <property type="match status" value="2"/>
</dbReference>
<evidence type="ECO:0000256" key="1">
    <source>
        <dbReference type="ARBA" id="ARBA00022614"/>
    </source>
</evidence>
<dbReference type="EMBL" id="JBJQND010000002">
    <property type="protein sequence ID" value="KAL3887312.1"/>
    <property type="molecule type" value="Genomic_DNA"/>
</dbReference>
<dbReference type="PROSITE" id="PS51450">
    <property type="entry name" value="LRR"/>
    <property type="match status" value="3"/>
</dbReference>
<keyword evidence="4" id="KW-0472">Membrane</keyword>
<dbReference type="SUPFAM" id="SSF52058">
    <property type="entry name" value="L domain-like"/>
    <property type="match status" value="1"/>
</dbReference>
<sequence>MSSRSFSVQLTHLTVHLMFLSHRSLSQAADLSQCVRTNTTFNCSSINLLEIPNIIEISPSPSILDFSYNSISKVNLQGFGDNVTLHIAALNISHNKITDIHNEAFRLFSNLKLLDLSSNFIQGKTVGNMAFWNLLGIEVLNLEYNPLRYIVRDTFTFTEMESLRYLDLSHCEIEEMEIGAINLPKLVHLDLSWNKLRTVEKSLEMMVSLKKLDLSHNLFTEISDFPNLPRLAMLNLDSNNIHNIDIRTSVYQNMDNLQVLSLRNNNLKSLRQDAIPWDLDTLLTVDLGNNPVICDCDLKWITTNPFVRARNVTMSCSEPKLLRGRDPLELSRDYFLCNSSFTMILIIVGLSILLFLAVGGAVSIAIIKRKRGRKWNISKDGGGNFKAIYSEETEKDEPTVMIQAEKETLKEMIDASDDEV</sequence>
<accession>A0ABD3XM40</accession>
<dbReference type="AlphaFoldDB" id="A0ABD3XM40"/>
<keyword evidence="4" id="KW-0812">Transmembrane</keyword>
<protein>
    <submittedName>
        <fullName evidence="6">Uncharacterized protein</fullName>
    </submittedName>
</protein>
<dbReference type="CDD" id="cd12087">
    <property type="entry name" value="TM_EGFR-like"/>
    <property type="match status" value="1"/>
</dbReference>
<dbReference type="SMART" id="SM00365">
    <property type="entry name" value="LRR_SD22"/>
    <property type="match status" value="4"/>
</dbReference>
<keyword evidence="7" id="KW-1185">Reference proteome</keyword>
<evidence type="ECO:0000256" key="2">
    <source>
        <dbReference type="ARBA" id="ARBA00022729"/>
    </source>
</evidence>
<dbReference type="InterPro" id="IPR032675">
    <property type="entry name" value="LRR_dom_sf"/>
</dbReference>